<dbReference type="InterPro" id="IPR039371">
    <property type="entry name" value="LeuA_N_DRE-TIM"/>
</dbReference>
<keyword evidence="7" id="KW-0028">Amino-acid biosynthesis</keyword>
<keyword evidence="8" id="KW-0808">Transferase</keyword>
<dbReference type="GO" id="GO:0009098">
    <property type="term" value="P:L-leucine biosynthetic process"/>
    <property type="evidence" value="ECO:0007669"/>
    <property type="project" value="UniProtKB-KW"/>
</dbReference>
<gene>
    <name evidence="12" type="ORF">BOTBODRAFT_171582</name>
</gene>
<dbReference type="Pfam" id="PF00682">
    <property type="entry name" value="HMGL-like"/>
    <property type="match status" value="1"/>
</dbReference>
<dbReference type="InParanoid" id="A0A067MQ72"/>
<dbReference type="InterPro" id="IPR002034">
    <property type="entry name" value="AIPM/Hcit_synth_CS"/>
</dbReference>
<protein>
    <recommendedName>
        <fullName evidence="5">2-isopropylmalate synthase</fullName>
        <ecNumber evidence="5">2.3.3.13</ecNumber>
    </recommendedName>
</protein>
<dbReference type="InterPro" id="IPR013709">
    <property type="entry name" value="2-isopropylmalate_synth_dimer"/>
</dbReference>
<comment type="pathway">
    <text evidence="3">Amino-acid biosynthesis; L-leucine biosynthesis; L-leucine from 3-methyl-2-oxobutanoate: step 1/4.</text>
</comment>
<dbReference type="FunFam" id="3.20.20.70:FF:000045">
    <property type="entry name" value="2-isopropylmalate synthase"/>
    <property type="match status" value="1"/>
</dbReference>
<dbReference type="GO" id="GO:0046872">
    <property type="term" value="F:metal ion binding"/>
    <property type="evidence" value="ECO:0007669"/>
    <property type="project" value="UniProtKB-KW"/>
</dbReference>
<evidence type="ECO:0000256" key="3">
    <source>
        <dbReference type="ARBA" id="ARBA00004689"/>
    </source>
</evidence>
<dbReference type="NCBIfam" id="TIGR00970">
    <property type="entry name" value="leuA_yeast"/>
    <property type="match status" value="1"/>
</dbReference>
<dbReference type="EMBL" id="KL198022">
    <property type="protein sequence ID" value="KDQ17873.1"/>
    <property type="molecule type" value="Genomic_DNA"/>
</dbReference>
<comment type="cofactor">
    <cofactor evidence="2">
        <name>a divalent metal cation</name>
        <dbReference type="ChEBI" id="CHEBI:60240"/>
    </cofactor>
</comment>
<dbReference type="PANTHER" id="PTHR46911">
    <property type="match status" value="1"/>
</dbReference>
<organism evidence="12 13">
    <name type="scientific">Botryobasidium botryosum (strain FD-172 SS1)</name>
    <dbReference type="NCBI Taxonomy" id="930990"/>
    <lineage>
        <taxon>Eukaryota</taxon>
        <taxon>Fungi</taxon>
        <taxon>Dikarya</taxon>
        <taxon>Basidiomycota</taxon>
        <taxon>Agaricomycotina</taxon>
        <taxon>Agaricomycetes</taxon>
        <taxon>Cantharellales</taxon>
        <taxon>Botryobasidiaceae</taxon>
        <taxon>Botryobasidium</taxon>
    </lineage>
</organism>
<dbReference type="SMART" id="SM00917">
    <property type="entry name" value="LeuA_dimer"/>
    <property type="match status" value="2"/>
</dbReference>
<dbReference type="SUPFAM" id="SSF110921">
    <property type="entry name" value="2-isopropylmalate synthase LeuA, allosteric (dimerisation) domain"/>
    <property type="match status" value="2"/>
</dbReference>
<name>A0A067MQ72_BOTB1</name>
<dbReference type="CDD" id="cd07942">
    <property type="entry name" value="DRE_TIM_LeuA"/>
    <property type="match status" value="1"/>
</dbReference>
<evidence type="ECO:0000313" key="13">
    <source>
        <dbReference type="Proteomes" id="UP000027195"/>
    </source>
</evidence>
<dbReference type="AlphaFoldDB" id="A0A067MQ72"/>
<dbReference type="STRING" id="930990.A0A067MQ72"/>
<dbReference type="Gene3D" id="3.30.160.270">
    <property type="match status" value="2"/>
</dbReference>
<dbReference type="NCBIfam" id="NF002991">
    <property type="entry name" value="PRK03739.1"/>
    <property type="match status" value="1"/>
</dbReference>
<feature type="domain" description="Pyruvate carboxyltransferase" evidence="11">
    <location>
        <begin position="33"/>
        <end position="312"/>
    </location>
</feature>
<dbReference type="InterPro" id="IPR005668">
    <property type="entry name" value="IPM_Synthase"/>
</dbReference>
<dbReference type="InterPro" id="IPR000891">
    <property type="entry name" value="PYR_CT"/>
</dbReference>
<dbReference type="HAMAP" id="MF_00572">
    <property type="entry name" value="LeuA_type2"/>
    <property type="match status" value="1"/>
</dbReference>
<keyword evidence="6" id="KW-0432">Leucine biosynthesis</keyword>
<evidence type="ECO:0000256" key="4">
    <source>
        <dbReference type="ARBA" id="ARBA00009767"/>
    </source>
</evidence>
<proteinExistence type="inferred from homology"/>
<reference evidence="13" key="1">
    <citation type="journal article" date="2014" name="Proc. Natl. Acad. Sci. U.S.A.">
        <title>Extensive sampling of basidiomycete genomes demonstrates inadequacy of the white-rot/brown-rot paradigm for wood decay fungi.</title>
        <authorList>
            <person name="Riley R."/>
            <person name="Salamov A.A."/>
            <person name="Brown D.W."/>
            <person name="Nagy L.G."/>
            <person name="Floudas D."/>
            <person name="Held B.W."/>
            <person name="Levasseur A."/>
            <person name="Lombard V."/>
            <person name="Morin E."/>
            <person name="Otillar R."/>
            <person name="Lindquist E.A."/>
            <person name="Sun H."/>
            <person name="LaButti K.M."/>
            <person name="Schmutz J."/>
            <person name="Jabbour D."/>
            <person name="Luo H."/>
            <person name="Baker S.E."/>
            <person name="Pisabarro A.G."/>
            <person name="Walton J.D."/>
            <person name="Blanchette R.A."/>
            <person name="Henrissat B."/>
            <person name="Martin F."/>
            <person name="Cullen D."/>
            <person name="Hibbett D.S."/>
            <person name="Grigoriev I.V."/>
        </authorList>
    </citation>
    <scope>NUCLEOTIDE SEQUENCE [LARGE SCALE GENOMIC DNA]</scope>
    <source>
        <strain evidence="13">FD-172 SS1</strain>
    </source>
</reference>
<dbReference type="Proteomes" id="UP000027195">
    <property type="component" value="Unassembled WGS sequence"/>
</dbReference>
<dbReference type="OrthoDB" id="418791at2759"/>
<dbReference type="Gene3D" id="3.20.20.70">
    <property type="entry name" value="Aldolase class I"/>
    <property type="match status" value="1"/>
</dbReference>
<comment type="catalytic activity">
    <reaction evidence="1">
        <text>3-methyl-2-oxobutanoate + acetyl-CoA + H2O = (2S)-2-isopropylmalate + CoA + H(+)</text>
        <dbReference type="Rhea" id="RHEA:21524"/>
        <dbReference type="ChEBI" id="CHEBI:1178"/>
        <dbReference type="ChEBI" id="CHEBI:11851"/>
        <dbReference type="ChEBI" id="CHEBI:15377"/>
        <dbReference type="ChEBI" id="CHEBI:15378"/>
        <dbReference type="ChEBI" id="CHEBI:57287"/>
        <dbReference type="ChEBI" id="CHEBI:57288"/>
        <dbReference type="EC" id="2.3.3.13"/>
    </reaction>
</comment>
<dbReference type="PANTHER" id="PTHR46911:SF1">
    <property type="entry name" value="2-ISOPROPYLMALATE SYNTHASE"/>
    <property type="match status" value="1"/>
</dbReference>
<evidence type="ECO:0000313" key="12">
    <source>
        <dbReference type="EMBL" id="KDQ17873.1"/>
    </source>
</evidence>
<keyword evidence="9" id="KW-0479">Metal-binding</keyword>
<evidence type="ECO:0000256" key="5">
    <source>
        <dbReference type="ARBA" id="ARBA00012973"/>
    </source>
</evidence>
<keyword evidence="10" id="KW-0100">Branched-chain amino acid biosynthesis</keyword>
<dbReference type="PROSITE" id="PS00816">
    <property type="entry name" value="AIPM_HOMOCIT_SYNTH_2"/>
    <property type="match status" value="1"/>
</dbReference>
<evidence type="ECO:0000259" key="11">
    <source>
        <dbReference type="PROSITE" id="PS50991"/>
    </source>
</evidence>
<dbReference type="PROSITE" id="PS50991">
    <property type="entry name" value="PYR_CT"/>
    <property type="match status" value="1"/>
</dbReference>
<dbReference type="SUPFAM" id="SSF89000">
    <property type="entry name" value="post-HMGL domain-like"/>
    <property type="match status" value="2"/>
</dbReference>
<dbReference type="FunCoup" id="A0A067MQ72">
    <property type="interactions" value="294"/>
</dbReference>
<evidence type="ECO:0000256" key="6">
    <source>
        <dbReference type="ARBA" id="ARBA00022430"/>
    </source>
</evidence>
<dbReference type="HOGENOM" id="CLU_004588_2_0_1"/>
<keyword evidence="13" id="KW-1185">Reference proteome</keyword>
<evidence type="ECO:0000256" key="1">
    <source>
        <dbReference type="ARBA" id="ARBA00000064"/>
    </source>
</evidence>
<evidence type="ECO:0000256" key="10">
    <source>
        <dbReference type="ARBA" id="ARBA00023304"/>
    </source>
</evidence>
<dbReference type="InterPro" id="IPR054692">
    <property type="entry name" value="LeuA-like_post-cat"/>
</dbReference>
<dbReference type="GO" id="GO:0003852">
    <property type="term" value="F:2-isopropylmalate synthase activity"/>
    <property type="evidence" value="ECO:0007669"/>
    <property type="project" value="UniProtKB-EC"/>
</dbReference>
<dbReference type="Pfam" id="PF08502">
    <property type="entry name" value="LeuA_dimer"/>
    <property type="match status" value="2"/>
</dbReference>
<evidence type="ECO:0000256" key="9">
    <source>
        <dbReference type="ARBA" id="ARBA00022723"/>
    </source>
</evidence>
<dbReference type="SUPFAM" id="SSF51569">
    <property type="entry name" value="Aldolase"/>
    <property type="match status" value="1"/>
</dbReference>
<accession>A0A067MQ72</accession>
<sequence length="815" mass="88669">MPMLAVPSKKYRPYTSINLPDRQWPSKRITEAPTWLSTDLRDGNQALANPMTIQQKTQFFLQLVKCGVKEIEVAYPAASDTDFGFVRGLIEQNLVPDDVWLQVLTPARADLIKRTVDSVAGAKKAIIHMYNATSPTFRQVVFGNTKEKTIALAVDHTKIIRQLTEECTAKYGTQFRYEYSPETFTQTEPDFAIEVCQAVKAAWGKAGPGDERIIFNLPATVEIATPNHYADQIEYFIRNVTERENMLISLHPHNDRGTGIAAAELALMAGADRIEGCLFGNGERTGNVDLVTLALNLYTQGIAPNLDFSDIYSVIETVTSCNDLPIHPRHPWAGELVFTAFSGSHQDAIKKGMEAQSRRHAEALAKGENAYWDIPYLPIDPADLGCTYEAIIRVNSQSGKGGIAYLVKQHLLLDLPRRMQISFYQVIQAISDRTGKEMTVEDITTSFCNTYHYGGSKYEGRLVLRSFSLANLTSPSNSVSPTPGAADGDLTSRLRRFDGKLSVDGVVRVIRGEGNGPLSAFLDALHKHLDIDFSIREYSEHSVGESTSSKAASYIELVSPSIDPMDKNPLSGSWGVGIDSDITSSGLKAVLSAVNGAIGDRALPDFTLTVGLSDRSSVADIATAVQGALGLQLPKRMQASFLEVLQAQALDQHIGREIPLDELTKLFRKTYNFTDDVEETHPSNFALRTFTVEAPDASRRVFTGVVSVSGKERQITGEGNGPLSALLAALKTISPNNGWETLAISEFAEHSIGHGSDVRAASYVELVLDAHNGKGSKSVWGVGLHEDITTSGLRAVLSAAGGLDAVSTHLQNGVA</sequence>
<dbReference type="InterPro" id="IPR036230">
    <property type="entry name" value="LeuA_allosteric_dom_sf"/>
</dbReference>
<comment type="similarity">
    <text evidence="4">Belongs to the alpha-IPM synthase/homocitrate synthase family. LeuA type 2 subfamily.</text>
</comment>
<dbReference type="PROSITE" id="PS00815">
    <property type="entry name" value="AIPM_HOMOCIT_SYNTH_1"/>
    <property type="match status" value="1"/>
</dbReference>
<dbReference type="EC" id="2.3.3.13" evidence="5"/>
<dbReference type="GO" id="GO:0005739">
    <property type="term" value="C:mitochondrion"/>
    <property type="evidence" value="ECO:0007669"/>
    <property type="project" value="TreeGrafter"/>
</dbReference>
<evidence type="ECO:0000256" key="2">
    <source>
        <dbReference type="ARBA" id="ARBA00001968"/>
    </source>
</evidence>
<evidence type="ECO:0000256" key="8">
    <source>
        <dbReference type="ARBA" id="ARBA00022679"/>
    </source>
</evidence>
<dbReference type="InterPro" id="IPR013785">
    <property type="entry name" value="Aldolase_TIM"/>
</dbReference>
<evidence type="ECO:0000256" key="7">
    <source>
        <dbReference type="ARBA" id="ARBA00022605"/>
    </source>
</evidence>
<dbReference type="Pfam" id="PF22615">
    <property type="entry name" value="IPMS_D2"/>
    <property type="match status" value="1"/>
</dbReference>